<dbReference type="InterPro" id="IPR037165">
    <property type="entry name" value="AldOxase/xan_DH_Mopterin-bd_sf"/>
</dbReference>
<dbReference type="Pfam" id="PF02738">
    <property type="entry name" value="MoCoBD_1"/>
    <property type="match status" value="1"/>
</dbReference>
<dbReference type="RefSeq" id="WP_187243253.1">
    <property type="nucleotide sequence ID" value="NZ_BAAAOK010000071.1"/>
</dbReference>
<accession>A0ABR7LNJ7</accession>
<dbReference type="SUPFAM" id="SSF54665">
    <property type="entry name" value="CO dehydrogenase molybdoprotein N-domain-like"/>
    <property type="match status" value="1"/>
</dbReference>
<evidence type="ECO:0000256" key="2">
    <source>
        <dbReference type="ARBA" id="ARBA00023002"/>
    </source>
</evidence>
<dbReference type="SUPFAM" id="SSF56003">
    <property type="entry name" value="Molybdenum cofactor-binding domain"/>
    <property type="match status" value="1"/>
</dbReference>
<dbReference type="EMBL" id="JABVEC010000007">
    <property type="protein sequence ID" value="MBC6466248.1"/>
    <property type="molecule type" value="Genomic_DNA"/>
</dbReference>
<dbReference type="SMART" id="SM01008">
    <property type="entry name" value="Ald_Xan_dh_C"/>
    <property type="match status" value="1"/>
</dbReference>
<dbReference type="Gene3D" id="3.90.1170.50">
    <property type="entry name" value="Aldehyde oxidase/xanthine dehydrogenase, a/b hammerhead"/>
    <property type="match status" value="1"/>
</dbReference>
<protein>
    <submittedName>
        <fullName evidence="4">Xanthine dehydrogenase family protein molybdopterin-binding subunit</fullName>
    </submittedName>
</protein>
<dbReference type="InterPro" id="IPR036856">
    <property type="entry name" value="Ald_Oxase/Xan_DH_a/b_sf"/>
</dbReference>
<keyword evidence="5" id="KW-1185">Reference proteome</keyword>
<sequence>MTRQQPHRSISRVDGPVKVTGAARYAADHDFTDLAYGHLVLSTIGAGTIRSMDVAAARRAPGTIAVFTPFDRPALHGPLPGLAPVLGENRLPLQDREVRYHGQIIGLVIARTFEQARHAATLIDVGYDARRPDASFADGIADARPVPEFPPVDILADGVRSIDEAIENSPVTAGGTYSQPPKHPNAMEPHAAVAVWQRGKLTLYSGTQGPAAHALEMATALGVDETDVHVVNPHVGGGFGGKATTWAPTMLAAAAARACKRPVKLVVTREQLYTVTGHRPAVSQKVVLGAGRDGALTAVKHEAVSSRSNSGTGLELPGRVTLKFYQSLNIHVSHRAVPLDIPTATIMRAPADEPGSFALESAMDELAYRLGMDPIDLRRRNDLSVSLENGKPFSSKHLDECYRVGAARFGWSRRKANPGAVRDGEWLVGMGMSMGVLQAASGAGPTAMRVRFHANGTASVAAATADLGTGMRTVLAAVAADGLGLPVERIRVAVGDSTLPVVPGPYSGYGAVGSGSTFNNAPAVQDAARAAQRALIRHATEEQRSPFHGMDPGEVRYEGGVLRARNLTVPFGRLLTLTRTPHEGVTEVTAPGPEQQQYAFASFAAHFCEVRVNRWTREPRVSRFTTVVDAGTIINAKTAASQITGGVIFGLGQALLEDTTFEPATGRMANANLADYLLPVNADVPAMDVHFLDHPDTKISSIGARGLGELGTIGAAAAVANAIYNATGKRIRDLPITCDKLLG</sequence>
<evidence type="ECO:0000313" key="5">
    <source>
        <dbReference type="Proteomes" id="UP000805614"/>
    </source>
</evidence>
<dbReference type="PANTHER" id="PTHR11908:SF132">
    <property type="entry name" value="ALDEHYDE OXIDASE 1-RELATED"/>
    <property type="match status" value="1"/>
</dbReference>
<evidence type="ECO:0000259" key="3">
    <source>
        <dbReference type="SMART" id="SM01008"/>
    </source>
</evidence>
<gene>
    <name evidence="4" type="ORF">HKK74_12155</name>
</gene>
<dbReference type="InterPro" id="IPR016208">
    <property type="entry name" value="Ald_Oxase/xanthine_DH-like"/>
</dbReference>
<dbReference type="InterPro" id="IPR000674">
    <property type="entry name" value="Ald_Oxase/Xan_DH_a/b"/>
</dbReference>
<dbReference type="Pfam" id="PF01315">
    <property type="entry name" value="Ald_Xan_dh_C"/>
    <property type="match status" value="1"/>
</dbReference>
<keyword evidence="1" id="KW-0500">Molybdenum</keyword>
<dbReference type="PANTHER" id="PTHR11908">
    <property type="entry name" value="XANTHINE DEHYDROGENASE"/>
    <property type="match status" value="1"/>
</dbReference>
<dbReference type="Gene3D" id="3.30.365.10">
    <property type="entry name" value="Aldehyde oxidase/xanthine dehydrogenase, molybdopterin binding domain"/>
    <property type="match status" value="4"/>
</dbReference>
<evidence type="ECO:0000313" key="4">
    <source>
        <dbReference type="EMBL" id="MBC6466248.1"/>
    </source>
</evidence>
<organism evidence="4 5">
    <name type="scientific">Actinomadura alba</name>
    <dbReference type="NCBI Taxonomy" id="406431"/>
    <lineage>
        <taxon>Bacteria</taxon>
        <taxon>Bacillati</taxon>
        <taxon>Actinomycetota</taxon>
        <taxon>Actinomycetes</taxon>
        <taxon>Streptosporangiales</taxon>
        <taxon>Thermomonosporaceae</taxon>
        <taxon>Actinomadura</taxon>
    </lineage>
</organism>
<evidence type="ECO:0000256" key="1">
    <source>
        <dbReference type="ARBA" id="ARBA00022505"/>
    </source>
</evidence>
<keyword evidence="2" id="KW-0560">Oxidoreductase</keyword>
<dbReference type="InterPro" id="IPR008274">
    <property type="entry name" value="AldOxase/xan_DH_MoCoBD1"/>
</dbReference>
<proteinExistence type="predicted"/>
<name>A0ABR7LNJ7_9ACTN</name>
<dbReference type="Proteomes" id="UP000805614">
    <property type="component" value="Unassembled WGS sequence"/>
</dbReference>
<dbReference type="InterPro" id="IPR046867">
    <property type="entry name" value="AldOxase/xan_DH_MoCoBD2"/>
</dbReference>
<comment type="caution">
    <text evidence="4">The sequence shown here is derived from an EMBL/GenBank/DDBJ whole genome shotgun (WGS) entry which is preliminary data.</text>
</comment>
<feature type="domain" description="Aldehyde oxidase/xanthine dehydrogenase a/b hammerhead" evidence="3">
    <location>
        <begin position="20"/>
        <end position="131"/>
    </location>
</feature>
<reference evidence="4 5" key="1">
    <citation type="submission" date="2020-06" db="EMBL/GenBank/DDBJ databases">
        <title>Actinomadura xiongansis sp. nov., isolated from soil of Baiyangdian.</title>
        <authorList>
            <person name="Zhang X."/>
        </authorList>
    </citation>
    <scope>NUCLEOTIDE SEQUENCE [LARGE SCALE GENOMIC DNA]</scope>
    <source>
        <strain evidence="4 5">HBUM206468</strain>
    </source>
</reference>
<dbReference type="Pfam" id="PF20256">
    <property type="entry name" value="MoCoBD_2"/>
    <property type="match status" value="1"/>
</dbReference>